<feature type="domain" description="Glycosyl transferase CAP10" evidence="2">
    <location>
        <begin position="86"/>
        <end position="310"/>
    </location>
</feature>
<dbReference type="EMBL" id="JBEPMB010000007">
    <property type="protein sequence ID" value="MET3615347.1"/>
    <property type="molecule type" value="Genomic_DNA"/>
</dbReference>
<dbReference type="RefSeq" id="WP_354557826.1">
    <property type="nucleotide sequence ID" value="NZ_JBEPMB010000007.1"/>
</dbReference>
<gene>
    <name evidence="3" type="ORF">ABID16_003691</name>
</gene>
<reference evidence="3 4" key="1">
    <citation type="submission" date="2024-06" db="EMBL/GenBank/DDBJ databases">
        <title>Genomic Encyclopedia of Type Strains, Phase IV (KMG-IV): sequencing the most valuable type-strain genomes for metagenomic binning, comparative biology and taxonomic classification.</title>
        <authorList>
            <person name="Goeker M."/>
        </authorList>
    </citation>
    <scope>NUCLEOTIDE SEQUENCE [LARGE SCALE GENOMIC DNA]</scope>
    <source>
        <strain evidence="3 4">DSM 29780</strain>
    </source>
</reference>
<keyword evidence="4" id="KW-1185">Reference proteome</keyword>
<sequence>MRGISEEVVAAVRRLNYYTTGVVRELMPRSLFRFDQDAVFRELEDTGALPAILERVNYYNGLIPGGLPRPSTRIDAVDRSRSRYFLDLGEHLRFFPAHLKIDYLFGDITHVPPAPSVLKSRPIDGDNANSVLLKLDKFRHFRLFDDPIPFSKKAPKAVWRGSMNNPLRAALVSGHANSPFCDVGHVSRNFTEVPPKDVLSPVQQFQYRYIVSVEGCDVATNLKWVMASNSVCIMPRPRYETWFMEGRLIPDHHYVEVRDDFSDLEEKIEALEADPKRAREIVANANRHIGMFLERRNEKLTSLLVLQKYFEATGQLPPSAFTEGFFSRTESEPRMLLTA</sequence>
<dbReference type="Pfam" id="PF05686">
    <property type="entry name" value="Glyco_transf_90"/>
    <property type="match status" value="1"/>
</dbReference>
<dbReference type="Proteomes" id="UP001549047">
    <property type="component" value="Unassembled WGS sequence"/>
</dbReference>
<dbReference type="InterPro" id="IPR006598">
    <property type="entry name" value="CAP10"/>
</dbReference>
<name>A0ABV2J3K4_9HYPH</name>
<accession>A0ABV2J3K4</accession>
<comment type="caution">
    <text evidence="3">The sequence shown here is derived from an EMBL/GenBank/DDBJ whole genome shotgun (WGS) entry which is preliminary data.</text>
</comment>
<proteinExistence type="predicted"/>
<evidence type="ECO:0000313" key="3">
    <source>
        <dbReference type="EMBL" id="MET3615347.1"/>
    </source>
</evidence>
<keyword evidence="1" id="KW-0808">Transferase</keyword>
<dbReference type="SMART" id="SM00672">
    <property type="entry name" value="CAP10"/>
    <property type="match status" value="1"/>
</dbReference>
<evidence type="ECO:0000259" key="2">
    <source>
        <dbReference type="SMART" id="SM00672"/>
    </source>
</evidence>
<evidence type="ECO:0000313" key="4">
    <source>
        <dbReference type="Proteomes" id="UP001549047"/>
    </source>
</evidence>
<protein>
    <recommendedName>
        <fullName evidence="2">Glycosyl transferase CAP10 domain-containing protein</fullName>
    </recommendedName>
</protein>
<dbReference type="InterPro" id="IPR051091">
    <property type="entry name" value="O-Glucosyltr/Glycosyltrsf_90"/>
</dbReference>
<dbReference type="PANTHER" id="PTHR12203:SF35">
    <property type="entry name" value="PROTEIN O-GLUCOSYLTRANSFERASE 1"/>
    <property type="match status" value="1"/>
</dbReference>
<evidence type="ECO:0000256" key="1">
    <source>
        <dbReference type="ARBA" id="ARBA00022679"/>
    </source>
</evidence>
<organism evidence="3 4">
    <name type="scientific">Rhizobium aquaticum</name>
    <dbReference type="NCBI Taxonomy" id="1549636"/>
    <lineage>
        <taxon>Bacteria</taxon>
        <taxon>Pseudomonadati</taxon>
        <taxon>Pseudomonadota</taxon>
        <taxon>Alphaproteobacteria</taxon>
        <taxon>Hyphomicrobiales</taxon>
        <taxon>Rhizobiaceae</taxon>
        <taxon>Rhizobium/Agrobacterium group</taxon>
        <taxon>Rhizobium</taxon>
    </lineage>
</organism>
<dbReference type="PANTHER" id="PTHR12203">
    <property type="entry name" value="KDEL LYS-ASP-GLU-LEU CONTAINING - RELATED"/>
    <property type="match status" value="1"/>
</dbReference>